<organism evidence="1 2">
    <name type="scientific">Mycolicibacterium alvei</name>
    <dbReference type="NCBI Taxonomy" id="67081"/>
    <lineage>
        <taxon>Bacteria</taxon>
        <taxon>Bacillati</taxon>
        <taxon>Actinomycetota</taxon>
        <taxon>Actinomycetes</taxon>
        <taxon>Mycobacteriales</taxon>
        <taxon>Mycobacteriaceae</taxon>
        <taxon>Mycolicibacterium</taxon>
    </lineage>
</organism>
<accession>A0A6N4UU46</accession>
<dbReference type="KEGG" id="malv:MALV_25800"/>
<protein>
    <submittedName>
        <fullName evidence="1">Uncharacterized protein</fullName>
    </submittedName>
</protein>
<keyword evidence="2" id="KW-1185">Reference proteome</keyword>
<dbReference type="Proteomes" id="UP000466906">
    <property type="component" value="Chromosome"/>
</dbReference>
<gene>
    <name evidence="1" type="ORF">MALV_25800</name>
</gene>
<evidence type="ECO:0000313" key="2">
    <source>
        <dbReference type="Proteomes" id="UP000466906"/>
    </source>
</evidence>
<proteinExistence type="predicted"/>
<dbReference type="EMBL" id="AP022565">
    <property type="protein sequence ID" value="BBX27455.1"/>
    <property type="molecule type" value="Genomic_DNA"/>
</dbReference>
<name>A0A6N4UU46_9MYCO</name>
<evidence type="ECO:0000313" key="1">
    <source>
        <dbReference type="EMBL" id="BBX27455.1"/>
    </source>
</evidence>
<reference evidence="1 2" key="1">
    <citation type="journal article" date="2019" name="Emerg. Microbes Infect.">
        <title>Comprehensive subspecies identification of 175 nontuberculous mycobacteria species based on 7547 genomic profiles.</title>
        <authorList>
            <person name="Matsumoto Y."/>
            <person name="Kinjo T."/>
            <person name="Motooka D."/>
            <person name="Nabeya D."/>
            <person name="Jung N."/>
            <person name="Uechi K."/>
            <person name="Horii T."/>
            <person name="Iida T."/>
            <person name="Fujita J."/>
            <person name="Nakamura S."/>
        </authorList>
    </citation>
    <scope>NUCLEOTIDE SEQUENCE [LARGE SCALE GENOMIC DNA]</scope>
    <source>
        <strain evidence="1 2">JCM 12272</strain>
    </source>
</reference>
<dbReference type="AlphaFoldDB" id="A0A6N4UU46"/>
<sequence length="107" mass="12977">MAGNRMGRVPCHTAEKHCRQRVRMLPVDPRPTLHTAMDHIHRRRRTRRRVNPHRVARFRMRHRLRRRWPRRTPVAVRTVVTMEGLRMVEVTTRRLMLRATNIHQGTL</sequence>